<gene>
    <name evidence="2" type="ORF">D6810_00720</name>
</gene>
<dbReference type="AlphaFoldDB" id="A0A3M0YZQ2"/>
<dbReference type="PROSITE" id="PS51781">
    <property type="entry name" value="SH3B"/>
    <property type="match status" value="1"/>
</dbReference>
<dbReference type="Proteomes" id="UP000269410">
    <property type="component" value="Unassembled WGS sequence"/>
</dbReference>
<feature type="domain" description="SH3b" evidence="1">
    <location>
        <begin position="278"/>
        <end position="347"/>
    </location>
</feature>
<dbReference type="InterPro" id="IPR003646">
    <property type="entry name" value="SH3-like_bac-type"/>
</dbReference>
<evidence type="ECO:0000259" key="1">
    <source>
        <dbReference type="PROSITE" id="PS51781"/>
    </source>
</evidence>
<comment type="caution">
    <text evidence="2">The sequence shown here is derived from an EMBL/GenBank/DDBJ whole genome shotgun (WGS) entry which is preliminary data.</text>
</comment>
<evidence type="ECO:0000313" key="2">
    <source>
        <dbReference type="EMBL" id="RMD77529.1"/>
    </source>
</evidence>
<dbReference type="GO" id="GO:0008745">
    <property type="term" value="F:N-acetylmuramoyl-L-alanine amidase activity"/>
    <property type="evidence" value="ECO:0007669"/>
    <property type="project" value="InterPro"/>
</dbReference>
<sequence>PIQINRDINISERELISEVHYYLTQKIGFGDLPYHFIVDSYGNVYKTNKTGPEYKVDVEQIEFNPIIIGYIGNLDKGDFSLKAKKSISSLVLELANEYSINHQKIFSGTIHIKTDQNRKITLAYNQLLLKWEESLKEIKNILRQNYTPRVREYKIEILNLKQLENVDIYPEQVVGFEIELKNNSNYAIYENSLNEIFLTKKESGSSLFFDNETWISNSQIKIMSENQIILPQETARLTFRIRSPLFYGRISETFEIRTFSGQSIRETSISLNLDIKRSNYRIISIPFNRGFSQMNVRSSPSSVASIVGFATPGQRFRVYEDAGNGYIKIKLPNGVEGWIAGWLVDNI</sequence>
<dbReference type="Pfam" id="PF08239">
    <property type="entry name" value="SH3_3"/>
    <property type="match status" value="1"/>
</dbReference>
<feature type="non-terminal residue" evidence="2">
    <location>
        <position position="1"/>
    </location>
</feature>
<dbReference type="SUPFAM" id="SSF55846">
    <property type="entry name" value="N-acetylmuramoyl-L-alanine amidase-like"/>
    <property type="match status" value="1"/>
</dbReference>
<reference evidence="2 3" key="1">
    <citation type="submission" date="2018-10" db="EMBL/GenBank/DDBJ databases">
        <title>Thermophilic Lithotrophy and Phototrophy in an Intertidal, Iron-rich, Geothermal Spring.</title>
        <authorList>
            <person name="Ward L.M."/>
            <person name="Idei A."/>
            <person name="Nakagawa M."/>
            <person name="Ueno Y."/>
            <person name="Fischer W."/>
            <person name="Mcglynn S.E."/>
        </authorList>
    </citation>
    <scope>NUCLEOTIDE SEQUENCE [LARGE SCALE GENOMIC DNA]</scope>
    <source>
        <strain evidence="2">J137</strain>
    </source>
</reference>
<dbReference type="GO" id="GO:0009253">
    <property type="term" value="P:peptidoglycan catabolic process"/>
    <property type="evidence" value="ECO:0007669"/>
    <property type="project" value="InterPro"/>
</dbReference>
<protein>
    <recommendedName>
        <fullName evidence="1">SH3b domain-containing protein</fullName>
    </recommendedName>
</protein>
<dbReference type="Gene3D" id="2.30.30.40">
    <property type="entry name" value="SH3 Domains"/>
    <property type="match status" value="1"/>
</dbReference>
<dbReference type="SMART" id="SM00287">
    <property type="entry name" value="SH3b"/>
    <property type="match status" value="1"/>
</dbReference>
<dbReference type="Gene3D" id="3.40.80.10">
    <property type="entry name" value="Peptidoglycan recognition protein-like"/>
    <property type="match status" value="1"/>
</dbReference>
<evidence type="ECO:0000313" key="3">
    <source>
        <dbReference type="Proteomes" id="UP000269410"/>
    </source>
</evidence>
<dbReference type="InterPro" id="IPR036505">
    <property type="entry name" value="Amidase/PGRP_sf"/>
</dbReference>
<dbReference type="EMBL" id="RFKV01000024">
    <property type="protein sequence ID" value="RMD77529.1"/>
    <property type="molecule type" value="Genomic_DNA"/>
</dbReference>
<name>A0A3M0YZQ2_9BACT</name>
<accession>A0A3M0YZQ2</accession>
<proteinExistence type="predicted"/>
<organism evidence="2 3">
    <name type="scientific">Candidatus Dojkabacteria bacterium</name>
    <dbReference type="NCBI Taxonomy" id="2099670"/>
    <lineage>
        <taxon>Bacteria</taxon>
        <taxon>Candidatus Dojkabacteria</taxon>
    </lineage>
</organism>